<protein>
    <recommendedName>
        <fullName evidence="2">Initiator Rep protein WH1 domain-containing protein</fullName>
    </recommendedName>
</protein>
<dbReference type="Pfam" id="PF21205">
    <property type="entry name" value="Rep3_C"/>
    <property type="match status" value="1"/>
</dbReference>
<dbReference type="Pfam" id="PF01051">
    <property type="entry name" value="Rep3_N"/>
    <property type="match status" value="1"/>
</dbReference>
<dbReference type="InterPro" id="IPR000525">
    <property type="entry name" value="Initiator_Rep_WH1"/>
</dbReference>
<comment type="caution">
    <text evidence="3">The sequence shown here is derived from an EMBL/GenBank/DDBJ whole genome shotgun (WGS) entry which is preliminary data.</text>
</comment>
<reference evidence="4" key="1">
    <citation type="journal article" date="2019" name="Int. J. Syst. Evol. Microbiol.">
        <title>The Global Catalogue of Microorganisms (GCM) 10K type strain sequencing project: providing services to taxonomists for standard genome sequencing and annotation.</title>
        <authorList>
            <consortium name="The Broad Institute Genomics Platform"/>
            <consortium name="The Broad Institute Genome Sequencing Center for Infectious Disease"/>
            <person name="Wu L."/>
            <person name="Ma J."/>
        </authorList>
    </citation>
    <scope>NUCLEOTIDE SEQUENCE [LARGE SCALE GENOMIC DNA]</scope>
    <source>
        <strain evidence="4">JCM 17712</strain>
    </source>
</reference>
<dbReference type="EMBL" id="BAABIZ010000056">
    <property type="protein sequence ID" value="GAA5112330.1"/>
    <property type="molecule type" value="Genomic_DNA"/>
</dbReference>
<dbReference type="Proteomes" id="UP001500864">
    <property type="component" value="Unassembled WGS sequence"/>
</dbReference>
<accession>A0ABP9NB98</accession>
<dbReference type="InterPro" id="IPR036390">
    <property type="entry name" value="WH_DNA-bd_sf"/>
</dbReference>
<feature type="domain" description="Initiator Rep protein WH1" evidence="2">
    <location>
        <begin position="22"/>
        <end position="177"/>
    </location>
</feature>
<keyword evidence="4" id="KW-1185">Reference proteome</keyword>
<evidence type="ECO:0000256" key="1">
    <source>
        <dbReference type="ARBA" id="ARBA00038283"/>
    </source>
</evidence>
<name>A0ABP9NB98_9HYPH</name>
<sequence>MFNFKKNKYEITNLERPSGSRWVTMQNALIRAGHGLTLSEKRLVMMAVSKIDSAKYHRSNDIPTTRITATEYAELADCDMSTAYIALQSASKKLYQRSITFYEPAYNRKGKALSSTEIKMRWVGQVHYQKDEGWVELYWWPKLVPYLTNIKKQFTSYHLKQVSALRSIYSWRLLELLTRFQTSGTAKYTIEDFCTSMDCTEKQRQNFNNIKRRIIEPAVTELTQKDGWKIEWTPIKTGRKVTTIEFKFEKDPQGKLF</sequence>
<evidence type="ECO:0000313" key="4">
    <source>
        <dbReference type="Proteomes" id="UP001500864"/>
    </source>
</evidence>
<dbReference type="SUPFAM" id="SSF46785">
    <property type="entry name" value="Winged helix' DNA-binding domain"/>
    <property type="match status" value="2"/>
</dbReference>
<comment type="similarity">
    <text evidence="1">Belongs to the initiator RepB protein family.</text>
</comment>
<dbReference type="InterPro" id="IPR036388">
    <property type="entry name" value="WH-like_DNA-bd_sf"/>
</dbReference>
<gene>
    <name evidence="3" type="ORF">GCM10023261_16820</name>
</gene>
<evidence type="ECO:0000259" key="2">
    <source>
        <dbReference type="Pfam" id="PF01051"/>
    </source>
</evidence>
<organism evidence="3 4">
    <name type="scientific">Bartonella jaculi</name>
    <dbReference type="NCBI Taxonomy" id="686226"/>
    <lineage>
        <taxon>Bacteria</taxon>
        <taxon>Pseudomonadati</taxon>
        <taxon>Pseudomonadota</taxon>
        <taxon>Alphaproteobacteria</taxon>
        <taxon>Hyphomicrobiales</taxon>
        <taxon>Bartonellaceae</taxon>
        <taxon>Bartonella</taxon>
    </lineage>
</organism>
<evidence type="ECO:0000313" key="3">
    <source>
        <dbReference type="EMBL" id="GAA5112330.1"/>
    </source>
</evidence>
<proteinExistence type="inferred from homology"/>
<dbReference type="Gene3D" id="1.10.10.10">
    <property type="entry name" value="Winged helix-like DNA-binding domain superfamily/Winged helix DNA-binding domain"/>
    <property type="match status" value="2"/>
</dbReference>